<dbReference type="Proteomes" id="UP001342826">
    <property type="component" value="Unassembled WGS sequence"/>
</dbReference>
<evidence type="ECO:0000313" key="2">
    <source>
        <dbReference type="Proteomes" id="UP001342826"/>
    </source>
</evidence>
<dbReference type="EMBL" id="JARTFS010000009">
    <property type="protein sequence ID" value="MED4402042.1"/>
    <property type="molecule type" value="Genomic_DNA"/>
</dbReference>
<name>A0ABU6NY39_9BACI</name>
<keyword evidence="2" id="KW-1185">Reference proteome</keyword>
<gene>
    <name evidence="1" type="ORF">P9271_12010</name>
</gene>
<proteinExistence type="predicted"/>
<protein>
    <submittedName>
        <fullName evidence="1">Uncharacterized protein</fullName>
    </submittedName>
</protein>
<sequence length="83" mass="9779">MAEVILLGLKELINFLNKLEDNHISYKLEKVRHEAIMVEVVVPGQRWEIEFMEDGTVEIEKFISDGEFYDINKIESLFENFSD</sequence>
<comment type="caution">
    <text evidence="1">The sequence shown here is derived from an EMBL/GenBank/DDBJ whole genome shotgun (WGS) entry which is preliminary data.</text>
</comment>
<dbReference type="RefSeq" id="WP_328015302.1">
    <property type="nucleotide sequence ID" value="NZ_JARTFS010000009.1"/>
</dbReference>
<reference evidence="1 2" key="1">
    <citation type="submission" date="2023-03" db="EMBL/GenBank/DDBJ databases">
        <title>Bacillus Genome Sequencing.</title>
        <authorList>
            <person name="Dunlap C."/>
        </authorList>
    </citation>
    <scope>NUCLEOTIDE SEQUENCE [LARGE SCALE GENOMIC DNA]</scope>
    <source>
        <strain evidence="1 2">NRS-1717</strain>
    </source>
</reference>
<accession>A0ABU6NY39</accession>
<evidence type="ECO:0000313" key="1">
    <source>
        <dbReference type="EMBL" id="MED4402042.1"/>
    </source>
</evidence>
<organism evidence="1 2">
    <name type="scientific">Metabacillus fastidiosus</name>
    <dbReference type="NCBI Taxonomy" id="1458"/>
    <lineage>
        <taxon>Bacteria</taxon>
        <taxon>Bacillati</taxon>
        <taxon>Bacillota</taxon>
        <taxon>Bacilli</taxon>
        <taxon>Bacillales</taxon>
        <taxon>Bacillaceae</taxon>
        <taxon>Metabacillus</taxon>
    </lineage>
</organism>